<evidence type="ECO:0000313" key="12">
    <source>
        <dbReference type="EMBL" id="CAE0761989.1"/>
    </source>
</evidence>
<dbReference type="Pfam" id="PF00226">
    <property type="entry name" value="DnaJ"/>
    <property type="match status" value="1"/>
</dbReference>
<accession>A0A7S4BDZ6</accession>
<protein>
    <recommendedName>
        <fullName evidence="11">J domain-containing protein</fullName>
    </recommendedName>
</protein>
<keyword evidence="6 10" id="KW-1133">Transmembrane helix</keyword>
<evidence type="ECO:0000256" key="8">
    <source>
        <dbReference type="ARBA" id="ARBA00023186"/>
    </source>
</evidence>
<sequence>MAFEVFDDVAFYWFLMSVMVVVIVPMSYSFLSTVKWRAPDDWTRNLGSCKEKNDKLDHERRKEMGAKLFGWRGIGFVSSWVTFVVLLLRLTTMQGEEMYSFNPYKILQVEEGATPLEIKKSYRKMTLMYHPDKCQTPECADAFIKVTKAHDVLTDDATRENYEKYGNPDGYHGTSVTIGLPSWLTNKDNELGILVAYFVVLIVVIPVVVGFWWRNSSKFLEDGVMQATAYRFYRQVQEHTATKFMPGILASALEFCEGVPCKNQQADDLSRLHKRVAEHMVKNQGDQNNDIMKVKTLLYAHLLREEIPASLQSDMELVLEHAHRLLNGLLNIVMEQRFVTATMNVIEFSQLLTQALWFHSNMLLQLPHFDMQQVKHATRLLSSTKTEKTTAPPIERLKELGPEKRREALKTLSEEQHKDIDLYLNHFPDIEISFDAKVEDEEDVMEGDVLNLTVTVERKHLAEDPDWVDSDDEDDEPDESVFEKELAHLEEGSEEYEAKKEELMDEWRDAYFERQKKKREREKRRNPQTGELGFAAKPLRDPIAVHAPYFPFERYEQWMVLLVDVKSNKLVGYQKLSQNSRFEKVQLKFLAPKEGVVNYEIHCLCSAYIGADKKVLMKKTIKKKRVEELKKTAAELAEDEDEEEEEEDEEPEGKWYYLGGNSFGELILNIIALGIAGVMLFNFLYARGLWQKYVQPLLEWSFILISPVLNVVTAYTAPAVLWFTSNVYDFRHVAFMFENMTSTDINGTNATLSTRVMRNDTSFLNEDPFKPNLYNNPFGNRDEL</sequence>
<dbReference type="SUPFAM" id="SSF46565">
    <property type="entry name" value="Chaperone J-domain"/>
    <property type="match status" value="1"/>
</dbReference>
<keyword evidence="8" id="KW-0143">Chaperone</keyword>
<keyword evidence="7 10" id="KW-0472">Membrane</keyword>
<dbReference type="Gene3D" id="1.10.150.20">
    <property type="entry name" value="5' to 3' exonuclease, C-terminal subdomain"/>
    <property type="match status" value="1"/>
</dbReference>
<evidence type="ECO:0000259" key="11">
    <source>
        <dbReference type="PROSITE" id="PS50076"/>
    </source>
</evidence>
<keyword evidence="3 10" id="KW-0812">Transmembrane</keyword>
<comment type="subcellular location">
    <subcellularLocation>
        <location evidence="1">Endoplasmic reticulum membrane</location>
        <topology evidence="1">Multi-pass membrane protein</topology>
    </subcellularLocation>
</comment>
<dbReference type="GO" id="GO:0003723">
    <property type="term" value="F:RNA binding"/>
    <property type="evidence" value="ECO:0007669"/>
    <property type="project" value="TreeGrafter"/>
</dbReference>
<keyword evidence="5" id="KW-0653">Protein transport</keyword>
<dbReference type="InterPro" id="IPR001623">
    <property type="entry name" value="DnaJ_domain"/>
</dbReference>
<dbReference type="PRINTS" id="PR00625">
    <property type="entry name" value="JDOMAIN"/>
</dbReference>
<dbReference type="InterPro" id="IPR004179">
    <property type="entry name" value="Sec63-dom"/>
</dbReference>
<evidence type="ECO:0000256" key="9">
    <source>
        <dbReference type="SAM" id="Coils"/>
    </source>
</evidence>
<proteinExistence type="predicted"/>
<keyword evidence="4" id="KW-0256">Endoplasmic reticulum</keyword>
<evidence type="ECO:0000256" key="3">
    <source>
        <dbReference type="ARBA" id="ARBA00022692"/>
    </source>
</evidence>
<dbReference type="GO" id="GO:0031207">
    <property type="term" value="C:Sec62/Sec63 complex"/>
    <property type="evidence" value="ECO:0007669"/>
    <property type="project" value="TreeGrafter"/>
</dbReference>
<feature type="transmembrane region" description="Helical" evidence="10">
    <location>
        <begin position="666"/>
        <end position="685"/>
    </location>
</feature>
<dbReference type="InterPro" id="IPR035892">
    <property type="entry name" value="C2_domain_sf"/>
</dbReference>
<evidence type="ECO:0000256" key="5">
    <source>
        <dbReference type="ARBA" id="ARBA00022927"/>
    </source>
</evidence>
<keyword evidence="9" id="KW-0175">Coiled coil</keyword>
<feature type="coiled-coil region" evidence="9">
    <location>
        <begin position="619"/>
        <end position="649"/>
    </location>
</feature>
<dbReference type="SUPFAM" id="SSF81296">
    <property type="entry name" value="E set domains"/>
    <property type="match status" value="1"/>
</dbReference>
<dbReference type="PROSITE" id="PS50076">
    <property type="entry name" value="DNAJ_2"/>
    <property type="match status" value="1"/>
</dbReference>
<dbReference type="GO" id="GO:0008320">
    <property type="term" value="F:protein transmembrane transporter activity"/>
    <property type="evidence" value="ECO:0007669"/>
    <property type="project" value="TreeGrafter"/>
</dbReference>
<feature type="transmembrane region" description="Helical" evidence="10">
    <location>
        <begin position="12"/>
        <end position="31"/>
    </location>
</feature>
<dbReference type="Gene3D" id="2.60.40.150">
    <property type="entry name" value="C2 domain"/>
    <property type="match status" value="1"/>
</dbReference>
<evidence type="ECO:0000256" key="4">
    <source>
        <dbReference type="ARBA" id="ARBA00022824"/>
    </source>
</evidence>
<dbReference type="SMART" id="SM00973">
    <property type="entry name" value="Sec63"/>
    <property type="match status" value="1"/>
</dbReference>
<dbReference type="PANTHER" id="PTHR24075">
    <property type="entry name" value="SEC63 DOMAIN-CONTAINING"/>
    <property type="match status" value="1"/>
</dbReference>
<dbReference type="PANTHER" id="PTHR24075:SF0">
    <property type="entry name" value="TRANSLOCATION PROTEIN SEC63 HOMOLOG"/>
    <property type="match status" value="1"/>
</dbReference>
<evidence type="ECO:0000256" key="10">
    <source>
        <dbReference type="SAM" id="Phobius"/>
    </source>
</evidence>
<dbReference type="SUPFAM" id="SSF158702">
    <property type="entry name" value="Sec63 N-terminal domain-like"/>
    <property type="match status" value="1"/>
</dbReference>
<evidence type="ECO:0000256" key="6">
    <source>
        <dbReference type="ARBA" id="ARBA00022989"/>
    </source>
</evidence>
<name>A0A7S4BDZ6_CHRCT</name>
<dbReference type="Pfam" id="PF02889">
    <property type="entry name" value="Sec63"/>
    <property type="match status" value="1"/>
</dbReference>
<dbReference type="CDD" id="cd06257">
    <property type="entry name" value="DnaJ"/>
    <property type="match status" value="1"/>
</dbReference>
<dbReference type="Gene3D" id="1.10.287.110">
    <property type="entry name" value="DnaJ domain"/>
    <property type="match status" value="1"/>
</dbReference>
<keyword evidence="2" id="KW-0813">Transport</keyword>
<dbReference type="AlphaFoldDB" id="A0A7S4BDZ6"/>
<dbReference type="GO" id="GO:0006614">
    <property type="term" value="P:SRP-dependent cotranslational protein targeting to membrane"/>
    <property type="evidence" value="ECO:0007669"/>
    <property type="project" value="TreeGrafter"/>
</dbReference>
<dbReference type="InterPro" id="IPR036869">
    <property type="entry name" value="J_dom_sf"/>
</dbReference>
<organism evidence="12">
    <name type="scientific">Chrysotila carterae</name>
    <name type="common">Marine alga</name>
    <name type="synonym">Syracosphaera carterae</name>
    <dbReference type="NCBI Taxonomy" id="13221"/>
    <lineage>
        <taxon>Eukaryota</taxon>
        <taxon>Haptista</taxon>
        <taxon>Haptophyta</taxon>
        <taxon>Prymnesiophyceae</taxon>
        <taxon>Isochrysidales</taxon>
        <taxon>Isochrysidaceae</taxon>
        <taxon>Chrysotila</taxon>
    </lineage>
</organism>
<dbReference type="InterPro" id="IPR018253">
    <property type="entry name" value="DnaJ_domain_CS"/>
</dbReference>
<feature type="domain" description="J" evidence="11">
    <location>
        <begin position="102"/>
        <end position="166"/>
    </location>
</feature>
<dbReference type="SMART" id="SM00271">
    <property type="entry name" value="DnaJ"/>
    <property type="match status" value="1"/>
</dbReference>
<dbReference type="PROSITE" id="PS00636">
    <property type="entry name" value="DNAJ_1"/>
    <property type="match status" value="1"/>
</dbReference>
<dbReference type="EMBL" id="HBIZ01023091">
    <property type="protein sequence ID" value="CAE0761989.1"/>
    <property type="molecule type" value="Transcribed_RNA"/>
</dbReference>
<feature type="transmembrane region" description="Helical" evidence="10">
    <location>
        <begin position="69"/>
        <end position="90"/>
    </location>
</feature>
<dbReference type="Gene3D" id="1.10.3380.10">
    <property type="entry name" value="Sec63 N-terminal domain-like domain"/>
    <property type="match status" value="1"/>
</dbReference>
<reference evidence="12" key="1">
    <citation type="submission" date="2021-01" db="EMBL/GenBank/DDBJ databases">
        <authorList>
            <person name="Corre E."/>
            <person name="Pelletier E."/>
            <person name="Niang G."/>
            <person name="Scheremetjew M."/>
            <person name="Finn R."/>
            <person name="Kale V."/>
            <person name="Holt S."/>
            <person name="Cochrane G."/>
            <person name="Meng A."/>
            <person name="Brown T."/>
            <person name="Cohen L."/>
        </authorList>
    </citation>
    <scope>NUCLEOTIDE SEQUENCE</scope>
    <source>
        <strain evidence="12">CCMP645</strain>
    </source>
</reference>
<feature type="transmembrane region" description="Helical" evidence="10">
    <location>
        <begin position="697"/>
        <end position="723"/>
    </location>
</feature>
<dbReference type="GO" id="GO:0006620">
    <property type="term" value="P:post-translational protein targeting to endoplasmic reticulum membrane"/>
    <property type="evidence" value="ECO:0007669"/>
    <property type="project" value="TreeGrafter"/>
</dbReference>
<evidence type="ECO:0000256" key="7">
    <source>
        <dbReference type="ARBA" id="ARBA00023136"/>
    </source>
</evidence>
<evidence type="ECO:0000256" key="1">
    <source>
        <dbReference type="ARBA" id="ARBA00004477"/>
    </source>
</evidence>
<evidence type="ECO:0000256" key="2">
    <source>
        <dbReference type="ARBA" id="ARBA00022448"/>
    </source>
</evidence>
<feature type="transmembrane region" description="Helical" evidence="10">
    <location>
        <begin position="191"/>
        <end position="213"/>
    </location>
</feature>
<gene>
    <name evidence="12" type="ORF">PCAR00345_LOCUS14601</name>
</gene>
<dbReference type="InterPro" id="IPR014756">
    <property type="entry name" value="Ig_E-set"/>
</dbReference>